<accession>A0A6N3E3E4</accession>
<dbReference type="AlphaFoldDB" id="A0A6N3E3E4"/>
<dbReference type="GeneID" id="92879186"/>
<protein>
    <recommendedName>
        <fullName evidence="2">rRNA biogenesis protein rrp5</fullName>
    </recommendedName>
</protein>
<reference evidence="1" key="1">
    <citation type="submission" date="2019-11" db="EMBL/GenBank/DDBJ databases">
        <authorList>
            <person name="Feng L."/>
        </authorList>
    </citation>
    <scope>NUCLEOTIDE SEQUENCE</scope>
    <source>
        <strain evidence="1">VrattiLFYP33</strain>
    </source>
</reference>
<dbReference type="RefSeq" id="WP_009014574.1">
    <property type="nucleotide sequence ID" value="NZ_CACRUX010000063.1"/>
</dbReference>
<organism evidence="1">
    <name type="scientific">Veillonella ratti</name>
    <dbReference type="NCBI Taxonomy" id="103892"/>
    <lineage>
        <taxon>Bacteria</taxon>
        <taxon>Bacillati</taxon>
        <taxon>Bacillota</taxon>
        <taxon>Negativicutes</taxon>
        <taxon>Veillonellales</taxon>
        <taxon>Veillonellaceae</taxon>
        <taxon>Veillonella</taxon>
    </lineage>
</organism>
<evidence type="ECO:0008006" key="2">
    <source>
        <dbReference type="Google" id="ProtNLM"/>
    </source>
</evidence>
<proteinExistence type="predicted"/>
<dbReference type="EMBL" id="CACRUX010000063">
    <property type="protein sequence ID" value="VYU32237.1"/>
    <property type="molecule type" value="Genomic_DNA"/>
</dbReference>
<gene>
    <name evidence="1" type="ORF">VRLFYP33_01732</name>
</gene>
<sequence length="103" mass="11090">MTNDELQKLAAALTDCGKALLKISEAMAVKEGNPPASEAKSEKAEKPLTLEDVRKVAADKARKGFTEEVRSLIQKYGADKLSGIDTAQYKAFLKELEVIGHAG</sequence>
<name>A0A6N3E3E4_9FIRM</name>
<evidence type="ECO:0000313" key="1">
    <source>
        <dbReference type="EMBL" id="VYU32237.1"/>
    </source>
</evidence>